<gene>
    <name evidence="2" type="ORF">GPY61_14380</name>
</gene>
<keyword evidence="2" id="KW-0808">Transferase</keyword>
<comment type="caution">
    <text evidence="2">The sequence shown here is derived from an EMBL/GenBank/DDBJ whole genome shotgun (WGS) entry which is preliminary data.</text>
</comment>
<dbReference type="Gene3D" id="3.30.420.40">
    <property type="match status" value="2"/>
</dbReference>
<dbReference type="Pfam" id="PF01869">
    <property type="entry name" value="BcrAD_BadFG"/>
    <property type="match status" value="1"/>
</dbReference>
<keyword evidence="3" id="KW-1185">Reference proteome</keyword>
<dbReference type="InterPro" id="IPR043129">
    <property type="entry name" value="ATPase_NBD"/>
</dbReference>
<keyword evidence="2" id="KW-0418">Kinase</keyword>
<dbReference type="InterPro" id="IPR002731">
    <property type="entry name" value="ATPase_BadF"/>
</dbReference>
<dbReference type="CDD" id="cd24007">
    <property type="entry name" value="ASKHA_NBD_eukNAGK-like"/>
    <property type="match status" value="1"/>
</dbReference>
<evidence type="ECO:0000313" key="3">
    <source>
        <dbReference type="Proteomes" id="UP000443353"/>
    </source>
</evidence>
<reference evidence="2 3" key="1">
    <citation type="submission" date="2019-12" db="EMBL/GenBank/DDBJ databases">
        <authorList>
            <person name="Li C."/>
            <person name="Zhao J."/>
        </authorList>
    </citation>
    <scope>NUCLEOTIDE SEQUENCE [LARGE SCALE GENOMIC DNA]</scope>
    <source>
        <strain evidence="2 3">NEAU-DD11</strain>
    </source>
</reference>
<dbReference type="PANTHER" id="PTHR43190:SF3">
    <property type="entry name" value="N-ACETYL-D-GLUCOSAMINE KINASE"/>
    <property type="match status" value="1"/>
</dbReference>
<dbReference type="EMBL" id="WSES01000004">
    <property type="protein sequence ID" value="MVW61116.1"/>
    <property type="molecule type" value="Genomic_DNA"/>
</dbReference>
<accession>A0A7X3FZX4</accession>
<dbReference type="AlphaFoldDB" id="A0A7X3FZX4"/>
<evidence type="ECO:0000313" key="2">
    <source>
        <dbReference type="EMBL" id="MVW61116.1"/>
    </source>
</evidence>
<dbReference type="RefSeq" id="WP_056130331.1">
    <property type="nucleotide sequence ID" value="NZ_WSES01000004.1"/>
</dbReference>
<dbReference type="GO" id="GO:0016301">
    <property type="term" value="F:kinase activity"/>
    <property type="evidence" value="ECO:0007669"/>
    <property type="project" value="UniProtKB-KW"/>
</dbReference>
<protein>
    <submittedName>
        <fullName evidence="2">N-acetylglucosamine kinase</fullName>
    </submittedName>
</protein>
<organism evidence="2 3">
    <name type="scientific">Massilia cellulosiltytica</name>
    <dbReference type="NCBI Taxonomy" id="2683234"/>
    <lineage>
        <taxon>Bacteria</taxon>
        <taxon>Pseudomonadati</taxon>
        <taxon>Pseudomonadota</taxon>
        <taxon>Betaproteobacteria</taxon>
        <taxon>Burkholderiales</taxon>
        <taxon>Oxalobacteraceae</taxon>
        <taxon>Telluria group</taxon>
        <taxon>Massilia</taxon>
    </lineage>
</organism>
<dbReference type="InterPro" id="IPR052519">
    <property type="entry name" value="Euk-type_GlcNAc_Kinase"/>
</dbReference>
<proteinExistence type="predicted"/>
<evidence type="ECO:0000259" key="1">
    <source>
        <dbReference type="Pfam" id="PF01869"/>
    </source>
</evidence>
<feature type="domain" description="ATPase BadF/BadG/BcrA/BcrD type" evidence="1">
    <location>
        <begin position="3"/>
        <end position="301"/>
    </location>
</feature>
<dbReference type="Proteomes" id="UP000443353">
    <property type="component" value="Unassembled WGS sequence"/>
</dbReference>
<sequence>MFLGVDGGGTKTAFALIDEQGRVLARHEEGSAYYLEVGMDGTAAMLERGCRAVLHAAGAGTGDVAFGFFGLPAYGEDRAVQPVLDALPRAILGSQRYLCGNDMVCSWAGSLACRDGISVIGGTGSMAYGEFAGARARAGGWGELFSDEGSAYWIARAGLALFSRMSDGRAVRGPLHGLLRARLGLQEDLDLCGVIYGEMNAERSRVAALAPVVSAAAAAGDAQAQAILDAAAGELAGMVDAVRAALGVAAGVEVAVSHSGGLFSAGGPLREPFARALAARALPYRLTRPRLPPVLGAALYAARSAGRPLAAVAVERLAGAI</sequence>
<dbReference type="PANTHER" id="PTHR43190">
    <property type="entry name" value="N-ACETYL-D-GLUCOSAMINE KINASE"/>
    <property type="match status" value="1"/>
</dbReference>
<dbReference type="SUPFAM" id="SSF53067">
    <property type="entry name" value="Actin-like ATPase domain"/>
    <property type="match status" value="2"/>
</dbReference>
<name>A0A7X3FZX4_9BURK</name>